<dbReference type="Gramene" id="AUR62027995-RA">
    <property type="protein sequence ID" value="AUR62027995-RA:cds"/>
    <property type="gene ID" value="AUR62027995"/>
</dbReference>
<evidence type="ECO:0000313" key="3">
    <source>
        <dbReference type="Proteomes" id="UP000596660"/>
    </source>
</evidence>
<keyword evidence="3" id="KW-1185">Reference proteome</keyword>
<sequence length="727" mass="82532">MRKAVVQSNGWKKGLVDRIVKGKGRLEESEDDEDYQEGYEEVEEDDYDDYDYEEEGQSVSSSGDFMANMMMEYMKMKSRKRKGKVEQSVYQKQKYPNIVCRVESFCDSVKLFDLRRKQLVKQMGFGGFLELDMKNIPRQFCYWLMARVLEDGTMVFGEGEILPLCATQVRVVLGIPMGTRPVPLDIGEDEDRIMLVKGLYDSYGVGPKKETISLKKASEVLCPVDSENHPFPLLTESDEEEFMIEFLIVVLGKLLCTTKNSSNLASSLIPCLTVAITASEYDWSGSGGSFLFVMIFYLDHLHRRPLQWSVFPRVKIWNSAQIKAALMEDKISPDEYGKLLALDIAYGEEHPLDPRDDECMRGAVSAGTQLDKVDNVVVEVMGKVIEKLTLRLETFVEGVVGKAFSVFVSKMCNMGSYNATDDFCSTHSQLATGSTGPLPQNVGPVEKIVGGVLTGDNILQPTVEAAEEEPMPCKLTVLEKRLVNFVRGWKEMKNENAPGPSIIECDGMDASQRDCYRVLSPRCRVGDQYVRMASVLYMKTWSDHTMKRILLDPSYSMRKKFNFMHFVIQGKDELKDLGQKYDKVFLSFELMQIESVFVPVLDTAQKDAEHWYCLALDLKGRQIWMIDSLYDDAYSRHEKIVTKLIMIEALGVLLNISDPNWEQGTISTWVRKCFPVTQTDTCSCGAIMLAAIKHCVRSFDAAFHMEKISTLRQNLFLNDVNSDYNQL</sequence>
<dbReference type="Gene3D" id="3.40.395.10">
    <property type="entry name" value="Adenoviral Proteinase, Chain A"/>
    <property type="match status" value="1"/>
</dbReference>
<dbReference type="PANTHER" id="PTHR34835">
    <property type="entry name" value="OS07G0283600 PROTEIN-RELATED"/>
    <property type="match status" value="1"/>
</dbReference>
<dbReference type="EnsemblPlants" id="AUR62027995-RA">
    <property type="protein sequence ID" value="AUR62027995-RA:cds"/>
    <property type="gene ID" value="AUR62027995"/>
</dbReference>
<evidence type="ECO:0000313" key="2">
    <source>
        <dbReference type="EnsemblPlants" id="AUR62027995-RA:cds"/>
    </source>
</evidence>
<protein>
    <recommendedName>
        <fullName evidence="4">Ubiquitin-like protease family profile domain-containing protein</fullName>
    </recommendedName>
</protein>
<proteinExistence type="predicted"/>
<dbReference type="InterPro" id="IPR038765">
    <property type="entry name" value="Papain-like_cys_pep_sf"/>
</dbReference>
<feature type="region of interest" description="Disordered" evidence="1">
    <location>
        <begin position="22"/>
        <end position="47"/>
    </location>
</feature>
<dbReference type="AlphaFoldDB" id="A0A803MEV2"/>
<feature type="compositionally biased region" description="Acidic residues" evidence="1">
    <location>
        <begin position="28"/>
        <end position="47"/>
    </location>
</feature>
<organism evidence="2 3">
    <name type="scientific">Chenopodium quinoa</name>
    <name type="common">Quinoa</name>
    <dbReference type="NCBI Taxonomy" id="63459"/>
    <lineage>
        <taxon>Eukaryota</taxon>
        <taxon>Viridiplantae</taxon>
        <taxon>Streptophyta</taxon>
        <taxon>Embryophyta</taxon>
        <taxon>Tracheophyta</taxon>
        <taxon>Spermatophyta</taxon>
        <taxon>Magnoliopsida</taxon>
        <taxon>eudicotyledons</taxon>
        <taxon>Gunneridae</taxon>
        <taxon>Pentapetalae</taxon>
        <taxon>Caryophyllales</taxon>
        <taxon>Chenopodiaceae</taxon>
        <taxon>Chenopodioideae</taxon>
        <taxon>Atripliceae</taxon>
        <taxon>Chenopodium</taxon>
    </lineage>
</organism>
<reference evidence="2" key="2">
    <citation type="submission" date="2021-03" db="UniProtKB">
        <authorList>
            <consortium name="EnsemblPlants"/>
        </authorList>
    </citation>
    <scope>IDENTIFICATION</scope>
</reference>
<reference evidence="2" key="1">
    <citation type="journal article" date="2017" name="Nature">
        <title>The genome of Chenopodium quinoa.</title>
        <authorList>
            <person name="Jarvis D.E."/>
            <person name="Ho Y.S."/>
            <person name="Lightfoot D.J."/>
            <person name="Schmoeckel S.M."/>
            <person name="Li B."/>
            <person name="Borm T.J.A."/>
            <person name="Ohyanagi H."/>
            <person name="Mineta K."/>
            <person name="Michell C.T."/>
            <person name="Saber N."/>
            <person name="Kharbatia N.M."/>
            <person name="Rupper R.R."/>
            <person name="Sharp A.R."/>
            <person name="Dally N."/>
            <person name="Boughton B.A."/>
            <person name="Woo Y.H."/>
            <person name="Gao G."/>
            <person name="Schijlen E.G.W.M."/>
            <person name="Guo X."/>
            <person name="Momin A.A."/>
            <person name="Negrao S."/>
            <person name="Al-Babili S."/>
            <person name="Gehring C."/>
            <person name="Roessner U."/>
            <person name="Jung C."/>
            <person name="Murphy K."/>
            <person name="Arold S.T."/>
            <person name="Gojobori T."/>
            <person name="van der Linden C.G."/>
            <person name="van Loo E.N."/>
            <person name="Jellen E.N."/>
            <person name="Maughan P.J."/>
            <person name="Tester M."/>
        </authorList>
    </citation>
    <scope>NUCLEOTIDE SEQUENCE [LARGE SCALE GENOMIC DNA]</scope>
    <source>
        <strain evidence="2">cv. PI 614886</strain>
    </source>
</reference>
<name>A0A803MEV2_CHEQI</name>
<dbReference type="PANTHER" id="PTHR34835:SF34">
    <property type="entry name" value="OS08G0555500 PROTEIN"/>
    <property type="match status" value="1"/>
</dbReference>
<evidence type="ECO:0000256" key="1">
    <source>
        <dbReference type="SAM" id="MobiDB-lite"/>
    </source>
</evidence>
<dbReference type="Proteomes" id="UP000596660">
    <property type="component" value="Unplaced"/>
</dbReference>
<accession>A0A803MEV2</accession>
<dbReference type="SUPFAM" id="SSF54001">
    <property type="entry name" value="Cysteine proteinases"/>
    <property type="match status" value="1"/>
</dbReference>
<evidence type="ECO:0008006" key="4">
    <source>
        <dbReference type="Google" id="ProtNLM"/>
    </source>
</evidence>